<dbReference type="EMBL" id="CYGV01000347">
    <property type="protein sequence ID" value="CUA68253.1"/>
    <property type="molecule type" value="Genomic_DNA"/>
</dbReference>
<evidence type="ECO:0000313" key="2">
    <source>
        <dbReference type="Proteomes" id="UP000044841"/>
    </source>
</evidence>
<dbReference type="AlphaFoldDB" id="A0A0K6FPY5"/>
<proteinExistence type="predicted"/>
<accession>A0A0K6FPY5</accession>
<organism evidence="1 2">
    <name type="scientific">Rhizoctonia solani</name>
    <dbReference type="NCBI Taxonomy" id="456999"/>
    <lineage>
        <taxon>Eukaryota</taxon>
        <taxon>Fungi</taxon>
        <taxon>Dikarya</taxon>
        <taxon>Basidiomycota</taxon>
        <taxon>Agaricomycotina</taxon>
        <taxon>Agaricomycetes</taxon>
        <taxon>Cantharellales</taxon>
        <taxon>Ceratobasidiaceae</taxon>
        <taxon>Rhizoctonia</taxon>
    </lineage>
</organism>
<reference evidence="1 2" key="1">
    <citation type="submission" date="2015-07" db="EMBL/GenBank/DDBJ databases">
        <authorList>
            <person name="Noorani M."/>
        </authorList>
    </citation>
    <scope>NUCLEOTIDE SEQUENCE [LARGE SCALE GENOMIC DNA]</scope>
    <source>
        <strain evidence="1">BBA 69670</strain>
    </source>
</reference>
<gene>
    <name evidence="1" type="ORF">RSOLAG22IIIB_07783</name>
</gene>
<keyword evidence="2" id="KW-1185">Reference proteome</keyword>
<evidence type="ECO:0000313" key="1">
    <source>
        <dbReference type="EMBL" id="CUA68253.1"/>
    </source>
</evidence>
<name>A0A0K6FPY5_9AGAM</name>
<sequence>MDSRSPSPVELDDSDLEPHELWGKHRRPFEFLMEYKKLFSEHIGVWEPKGIEELDRCIRMLRENKDKVSVSELETMVRSARTWQLFEHFTRDSLDLIPHFMELLRSYWEENWLFDRYYGFLCFQLLTYVMIAGIINNFDEREHAFNEIRRRSIGSLDMARNIAGCGAAMLLGEVQSHPGYFEERLSTLFVTSYLEGEYVLLPGLGGFREKDALWLLDELWEVRKSFLPLCAGIFGMLPGWVVLFTALWCCVKRNNSAVLLKKLRNLLLRYSLATIEPELGVVCVIVSKIEEQIPSSAIGNEELPPVDIQDVGVMIRLFQAYLKSGKHHRSPGDMLCFPFAMVYHNALTAAPNQASPLLVAVTECVWETLGKADSEPTLRKRMLEAFHYGVNSMMSMCSVLIQYDRIQKSRRATTAIWTRLLRDVNILEFIGRLCSIAVVNSGEGLLISHGMFKDLAKSTSRFMENLKEVIQIHELRGLDDLRHTWDKVLRYIDLQLSVYPPDGPIQHRIRVCRSIWFDVGAVFEFKQEPDMFVCSVVGYTTAPNAANRCTGIRLWFAHITENA</sequence>
<protein>
    <submittedName>
        <fullName evidence="1">Dynein heavy chain</fullName>
    </submittedName>
</protein>
<dbReference type="Proteomes" id="UP000044841">
    <property type="component" value="Unassembled WGS sequence"/>
</dbReference>